<feature type="region of interest" description="Disordered" evidence="2">
    <location>
        <begin position="538"/>
        <end position="575"/>
    </location>
</feature>
<reference evidence="4" key="1">
    <citation type="journal article" date="2024" name="IScience">
        <title>Strigolactones Initiate the Formation of Haustorium-like Structures in Castilleja.</title>
        <authorList>
            <person name="Buerger M."/>
            <person name="Peterson D."/>
            <person name="Chory J."/>
        </authorList>
    </citation>
    <scope>NUCLEOTIDE SEQUENCE [LARGE SCALE GENOMIC DNA]</scope>
</reference>
<dbReference type="Proteomes" id="UP001632038">
    <property type="component" value="Unassembled WGS sequence"/>
</dbReference>
<evidence type="ECO:0000256" key="2">
    <source>
        <dbReference type="SAM" id="MobiDB-lite"/>
    </source>
</evidence>
<dbReference type="PIRSF" id="PIRSF005715">
    <property type="entry name" value="VPS45_Sec1"/>
    <property type="match status" value="1"/>
</dbReference>
<accession>A0ABD3BE92</accession>
<dbReference type="InterPro" id="IPR001619">
    <property type="entry name" value="Sec1-like"/>
</dbReference>
<organism evidence="3 4">
    <name type="scientific">Castilleja foliolosa</name>
    <dbReference type="NCBI Taxonomy" id="1961234"/>
    <lineage>
        <taxon>Eukaryota</taxon>
        <taxon>Viridiplantae</taxon>
        <taxon>Streptophyta</taxon>
        <taxon>Embryophyta</taxon>
        <taxon>Tracheophyta</taxon>
        <taxon>Spermatophyta</taxon>
        <taxon>Magnoliopsida</taxon>
        <taxon>eudicotyledons</taxon>
        <taxon>Gunneridae</taxon>
        <taxon>Pentapetalae</taxon>
        <taxon>asterids</taxon>
        <taxon>lamiids</taxon>
        <taxon>Lamiales</taxon>
        <taxon>Orobanchaceae</taxon>
        <taxon>Pedicularideae</taxon>
        <taxon>Castillejinae</taxon>
        <taxon>Castilleja</taxon>
    </lineage>
</organism>
<evidence type="ECO:0000313" key="3">
    <source>
        <dbReference type="EMBL" id="KAL3615594.1"/>
    </source>
</evidence>
<dbReference type="InterPro" id="IPR043127">
    <property type="entry name" value="Sec-1-like_dom3a"/>
</dbReference>
<comment type="similarity">
    <text evidence="1">Belongs to the STXBP/unc-18/SEC1 family.</text>
</comment>
<protein>
    <recommendedName>
        <fullName evidence="5">SNARE-interacting protein KEULE</fullName>
    </recommendedName>
</protein>
<dbReference type="Gene3D" id="3.40.50.2060">
    <property type="match status" value="1"/>
</dbReference>
<evidence type="ECO:0008006" key="5">
    <source>
        <dbReference type="Google" id="ProtNLM"/>
    </source>
</evidence>
<dbReference type="InterPro" id="IPR043154">
    <property type="entry name" value="Sec-1-like_dom1"/>
</dbReference>
<dbReference type="Gene3D" id="3.90.830.10">
    <property type="entry name" value="Syntaxin Binding Protein 1, Chain A, domain 2"/>
    <property type="match status" value="1"/>
</dbReference>
<name>A0ABD3BE92_9LAMI</name>
<keyword evidence="4" id="KW-1185">Reference proteome</keyword>
<evidence type="ECO:0000313" key="4">
    <source>
        <dbReference type="Proteomes" id="UP001632038"/>
    </source>
</evidence>
<proteinExistence type="inferred from homology"/>
<dbReference type="EMBL" id="JAVIJP010000100">
    <property type="protein sequence ID" value="KAL3615594.1"/>
    <property type="molecule type" value="Genomic_DNA"/>
</dbReference>
<dbReference type="SUPFAM" id="SSF56815">
    <property type="entry name" value="Sec1/munc18-like (SM) proteins"/>
    <property type="match status" value="1"/>
</dbReference>
<dbReference type="Gene3D" id="3.40.50.1910">
    <property type="match status" value="1"/>
</dbReference>
<comment type="caution">
    <text evidence="3">The sequence shown here is derived from an EMBL/GenBank/DDBJ whole genome shotgun (WGS) entry which is preliminary data.</text>
</comment>
<dbReference type="Gene3D" id="1.25.40.60">
    <property type="match status" value="1"/>
</dbReference>
<sequence length="673" mass="77050">MPFSDSDNSSHGREYKSFRQISRDRLLYEMLQTSKSGDSRSRWKVLLMDKVTVKVMSHSCKMSDITDQGVSLVEDLYRRRQPLPSMDAIYFIQPSKENIIMFLSDMSGREPLYRKAYLYFSSPVSKDLVTRIKNDVSVRPRIGALREMNLEYFAIDNQGFITDHERALEQLFGDVAENSRRFDECLNIMATRIATVFASLKEFPIIRYRAAMGLDSETITTFRDLVPTKLAAAVWNNIITYKSSIPNFPQEETCELLIVDRSIDQIAPIIHEWTYDAMCHDLLNLDGNKYVHEVPSNSGGKPERKEVLLEDHDPVWLELRHTHIAEASERLHEKMKKFVSKNKAAQLQQRDGNDLSTRDLQKMVQALPQYSEQMEKLSLHVEIAGKLNKMIRDIGLRELGQLEQDLVFGDAGPNEFINFLRKKEELTNENKLRLMMIYAAIYPEKFEGDKALKVTQLAKLPELDMKAVINMKLIEGSDTRKASKGTFSLKFDSEKKKHATRKDRSGEEETWALSRFYPVIEELIEKLSKGELPKDEYHCINNPSASDRGTGGSKDSSRAASVRAGQCNAPHSMRSRRTAAWARARSSDNENRDTVLRTASSDLKKMGQRIFVFIIGGATRSELRACYKLTAKLSREVVLGTTSIDDPPQYITKLKLLSENELLIDDVRTRKLF</sequence>
<evidence type="ECO:0000256" key="1">
    <source>
        <dbReference type="ARBA" id="ARBA00009884"/>
    </source>
</evidence>
<dbReference type="InterPro" id="IPR027482">
    <property type="entry name" value="Sec1-like_dom2"/>
</dbReference>
<dbReference type="Pfam" id="PF00995">
    <property type="entry name" value="Sec1"/>
    <property type="match status" value="1"/>
</dbReference>
<dbReference type="PANTHER" id="PTHR11679">
    <property type="entry name" value="VESICLE PROTEIN SORTING-ASSOCIATED"/>
    <property type="match status" value="1"/>
</dbReference>
<dbReference type="InterPro" id="IPR036045">
    <property type="entry name" value="Sec1-like_sf"/>
</dbReference>
<gene>
    <name evidence="3" type="ORF">CASFOL_041255</name>
</gene>
<dbReference type="AlphaFoldDB" id="A0ABD3BE92"/>